<dbReference type="NCBIfam" id="TIGR01689">
    <property type="entry name" value="EcbF-BcbF"/>
    <property type="match status" value="1"/>
</dbReference>
<accession>A0A149UPB4</accession>
<dbReference type="Proteomes" id="UP000075377">
    <property type="component" value="Unassembled WGS sequence"/>
</dbReference>
<sequence length="124" mass="14439">MKRLIMDLDDTLTITDPSKSYSQKEPNTEVVEKLRYYKSMGFEIIIQTARNVRTYNGNVGKINANTLPLIIEWLNKHDIPFDEIYVGKPWCGNEGFYVDDKAIRPHEFLKYSPEEIRALLNIGQ</sequence>
<dbReference type="AlphaFoldDB" id="A0A149UPB4"/>
<dbReference type="InterPro" id="IPR010039">
    <property type="entry name" value="EcbF_BcbF"/>
</dbReference>
<gene>
    <name evidence="1" type="ORF">AD951_05280</name>
</gene>
<dbReference type="PATRIC" id="fig|178901.14.peg.3139"/>
<dbReference type="InterPro" id="IPR036412">
    <property type="entry name" value="HAD-like_sf"/>
</dbReference>
<dbReference type="SUPFAM" id="SSF56784">
    <property type="entry name" value="HAD-like"/>
    <property type="match status" value="1"/>
</dbReference>
<name>A0A149UPB4_9PROT</name>
<dbReference type="Gene3D" id="3.40.50.1000">
    <property type="entry name" value="HAD superfamily/HAD-like"/>
    <property type="match status" value="1"/>
</dbReference>
<protein>
    <submittedName>
        <fullName evidence="1">Capsular biosynthesis protein</fullName>
    </submittedName>
</protein>
<dbReference type="EMBL" id="LHZX01000268">
    <property type="protein sequence ID" value="KXV69738.1"/>
    <property type="molecule type" value="Genomic_DNA"/>
</dbReference>
<dbReference type="InterPro" id="IPR023214">
    <property type="entry name" value="HAD_sf"/>
</dbReference>
<comment type="caution">
    <text evidence="1">The sequence shown here is derived from an EMBL/GenBank/DDBJ whole genome shotgun (WGS) entry which is preliminary data.</text>
</comment>
<dbReference type="OrthoDB" id="5509517at2"/>
<reference evidence="1 2" key="1">
    <citation type="submission" date="2015-06" db="EMBL/GenBank/DDBJ databases">
        <title>Improved classification and identification of acetic acid bacteria using matrix-assisted laser desorption/ionization time-of-flight mass spectrometry; Gluconobacter nephelii and Gluconobacter uchimurae are later heterotypic synonyms of Gluconobacter japonicus and Gluconobacter oxydans, respectively.</title>
        <authorList>
            <person name="Li L."/>
            <person name="Cleenwerck I."/>
            <person name="De Vuyst L."/>
            <person name="Vandamme P."/>
        </authorList>
    </citation>
    <scope>NUCLEOTIDE SEQUENCE [LARGE SCALE GENOMIC DNA]</scope>
    <source>
        <strain evidence="1 2">LMG 1699</strain>
    </source>
</reference>
<evidence type="ECO:0000313" key="1">
    <source>
        <dbReference type="EMBL" id="KXV69738.1"/>
    </source>
</evidence>
<proteinExistence type="predicted"/>
<organism evidence="1 2">
    <name type="scientific">Acetobacter malorum</name>
    <dbReference type="NCBI Taxonomy" id="178901"/>
    <lineage>
        <taxon>Bacteria</taxon>
        <taxon>Pseudomonadati</taxon>
        <taxon>Pseudomonadota</taxon>
        <taxon>Alphaproteobacteria</taxon>
        <taxon>Acetobacterales</taxon>
        <taxon>Acetobacteraceae</taxon>
        <taxon>Acetobacter</taxon>
    </lineage>
</organism>
<evidence type="ECO:0000313" key="2">
    <source>
        <dbReference type="Proteomes" id="UP000075377"/>
    </source>
</evidence>